<dbReference type="AlphaFoldDB" id="A0A382HRG2"/>
<dbReference type="EMBL" id="UINC01062888">
    <property type="protein sequence ID" value="SVB89936.1"/>
    <property type="molecule type" value="Genomic_DNA"/>
</dbReference>
<gene>
    <name evidence="1" type="ORF">METZ01_LOCUS242790</name>
</gene>
<reference evidence="1" key="1">
    <citation type="submission" date="2018-05" db="EMBL/GenBank/DDBJ databases">
        <authorList>
            <person name="Lanie J.A."/>
            <person name="Ng W.-L."/>
            <person name="Kazmierczak K.M."/>
            <person name="Andrzejewski T.M."/>
            <person name="Davidsen T.M."/>
            <person name="Wayne K.J."/>
            <person name="Tettelin H."/>
            <person name="Glass J.I."/>
            <person name="Rusch D."/>
            <person name="Podicherti R."/>
            <person name="Tsui H.-C.T."/>
            <person name="Winkler M.E."/>
        </authorList>
    </citation>
    <scope>NUCLEOTIDE SEQUENCE</scope>
</reference>
<organism evidence="1">
    <name type="scientific">marine metagenome</name>
    <dbReference type="NCBI Taxonomy" id="408172"/>
    <lineage>
        <taxon>unclassified sequences</taxon>
        <taxon>metagenomes</taxon>
        <taxon>ecological metagenomes</taxon>
    </lineage>
</organism>
<evidence type="ECO:0000313" key="1">
    <source>
        <dbReference type="EMBL" id="SVB89936.1"/>
    </source>
</evidence>
<sequence>MLRILFCRWAIASLIFLYSPLISQLTGELKIAFIRVSFPSGEFPGFTGNGSFLYDE</sequence>
<accession>A0A382HRG2</accession>
<protein>
    <submittedName>
        <fullName evidence="1">Uncharacterized protein</fullName>
    </submittedName>
</protein>
<feature type="non-terminal residue" evidence="1">
    <location>
        <position position="56"/>
    </location>
</feature>
<proteinExistence type="predicted"/>
<name>A0A382HRG2_9ZZZZ</name>